<protein>
    <submittedName>
        <fullName evidence="3">Uncharacterized protein LOC106530817</fullName>
    </submittedName>
</protein>
<accession>A0A2I4CPS1</accession>
<keyword evidence="1" id="KW-1133">Transmembrane helix</keyword>
<dbReference type="RefSeq" id="XP_013881977.1">
    <property type="nucleotide sequence ID" value="XM_014026523.1"/>
</dbReference>
<dbReference type="Proteomes" id="UP000192220">
    <property type="component" value="Unplaced"/>
</dbReference>
<feature type="transmembrane region" description="Helical" evidence="1">
    <location>
        <begin position="46"/>
        <end position="66"/>
    </location>
</feature>
<dbReference type="AlphaFoldDB" id="A0A2I4CPS1"/>
<organism evidence="2 3">
    <name type="scientific">Austrofundulus limnaeus</name>
    <name type="common">Annual killifish</name>
    <dbReference type="NCBI Taxonomy" id="52670"/>
    <lineage>
        <taxon>Eukaryota</taxon>
        <taxon>Metazoa</taxon>
        <taxon>Chordata</taxon>
        <taxon>Craniata</taxon>
        <taxon>Vertebrata</taxon>
        <taxon>Euteleostomi</taxon>
        <taxon>Actinopterygii</taxon>
        <taxon>Neopterygii</taxon>
        <taxon>Teleostei</taxon>
        <taxon>Neoteleostei</taxon>
        <taxon>Acanthomorphata</taxon>
        <taxon>Ovalentaria</taxon>
        <taxon>Atherinomorphae</taxon>
        <taxon>Cyprinodontiformes</taxon>
        <taxon>Rivulidae</taxon>
        <taxon>Austrofundulus</taxon>
    </lineage>
</organism>
<dbReference type="KEGG" id="alim:106530817"/>
<evidence type="ECO:0000256" key="1">
    <source>
        <dbReference type="SAM" id="Phobius"/>
    </source>
</evidence>
<sequence length="218" mass="24792">MRHYFFHTWNEGNVAVWVERLLLDLSDSWGWNLICQDHFPSKTWKIYLYIFGFLTTGFLLIDGGGFQIYGKVKATLTVVQAFEELSGALEGFCWAGSTQTLRWGNNSPTGCNSDEDHSAAADLNIFIIKTSQPRRSGPEHLSQSCVASWVLVQTHIFLGVNFCLKAALDASMCPNKEFIMRRRKQLSDWLTARRLSRSQTPVPPLVLWTVRCQVLTQT</sequence>
<evidence type="ECO:0000313" key="2">
    <source>
        <dbReference type="Proteomes" id="UP000192220"/>
    </source>
</evidence>
<proteinExistence type="predicted"/>
<keyword evidence="2" id="KW-1185">Reference proteome</keyword>
<reference evidence="3" key="1">
    <citation type="submission" date="2025-08" db="UniProtKB">
        <authorList>
            <consortium name="RefSeq"/>
        </authorList>
    </citation>
    <scope>IDENTIFICATION</scope>
    <source>
        <strain evidence="3">Quisiro</strain>
        <tissue evidence="3">Liver</tissue>
    </source>
</reference>
<keyword evidence="1" id="KW-0472">Membrane</keyword>
<dbReference type="InParanoid" id="A0A2I4CPS1"/>
<gene>
    <name evidence="3" type="primary">LOC106530817</name>
</gene>
<name>A0A2I4CPS1_AUSLI</name>
<keyword evidence="1" id="KW-0812">Transmembrane</keyword>
<dbReference type="GeneID" id="106530817"/>
<evidence type="ECO:0000313" key="3">
    <source>
        <dbReference type="RefSeq" id="XP_013881977.1"/>
    </source>
</evidence>